<feature type="region of interest" description="Disordered" evidence="1">
    <location>
        <begin position="32"/>
        <end position="55"/>
    </location>
</feature>
<dbReference type="AlphaFoldDB" id="A0A804L818"/>
<reference evidence="2" key="1">
    <citation type="submission" date="2021-05" db="UniProtKB">
        <authorList>
            <consortium name="EnsemblPlants"/>
        </authorList>
    </citation>
    <scope>IDENTIFICATION</scope>
    <source>
        <strain evidence="2">subsp. malaccensis</strain>
    </source>
</reference>
<evidence type="ECO:0000256" key="1">
    <source>
        <dbReference type="SAM" id="MobiDB-lite"/>
    </source>
</evidence>
<dbReference type="EnsemblPlants" id="Ma11_t15100.1">
    <property type="protein sequence ID" value="Ma11_p15100.1"/>
    <property type="gene ID" value="Ma11_g15100"/>
</dbReference>
<proteinExistence type="predicted"/>
<keyword evidence="3" id="KW-1185">Reference proteome</keyword>
<name>A0A804L818_MUSAM</name>
<dbReference type="Proteomes" id="UP000012960">
    <property type="component" value="Unplaced"/>
</dbReference>
<dbReference type="InParanoid" id="A0A804L818"/>
<feature type="compositionally biased region" description="Polar residues" evidence="1">
    <location>
        <begin position="40"/>
        <end position="55"/>
    </location>
</feature>
<dbReference type="Gramene" id="Ma11_t15100.1">
    <property type="protein sequence ID" value="Ma11_p15100.1"/>
    <property type="gene ID" value="Ma11_g15100"/>
</dbReference>
<organism evidence="2 3">
    <name type="scientific">Musa acuminata subsp. malaccensis</name>
    <name type="common">Wild banana</name>
    <name type="synonym">Musa malaccensis</name>
    <dbReference type="NCBI Taxonomy" id="214687"/>
    <lineage>
        <taxon>Eukaryota</taxon>
        <taxon>Viridiplantae</taxon>
        <taxon>Streptophyta</taxon>
        <taxon>Embryophyta</taxon>
        <taxon>Tracheophyta</taxon>
        <taxon>Spermatophyta</taxon>
        <taxon>Magnoliopsida</taxon>
        <taxon>Liliopsida</taxon>
        <taxon>Zingiberales</taxon>
        <taxon>Musaceae</taxon>
        <taxon>Musa</taxon>
    </lineage>
</organism>
<evidence type="ECO:0000313" key="3">
    <source>
        <dbReference type="Proteomes" id="UP000012960"/>
    </source>
</evidence>
<protein>
    <submittedName>
        <fullName evidence="2">Uncharacterized protein</fullName>
    </submittedName>
</protein>
<sequence>MRVPRCRMRHRLWWPRGHLPRGSEGCVSSVAAAPGRRPATSLQLPSSGMNWSKGT</sequence>
<accession>A0A804L818</accession>
<evidence type="ECO:0000313" key="2">
    <source>
        <dbReference type="EnsemblPlants" id="Ma11_p15100.1"/>
    </source>
</evidence>